<dbReference type="STRING" id="1095630.A0A2J6SZ64"/>
<protein>
    <recommendedName>
        <fullName evidence="3">Heterokaryon incompatibility domain-containing protein</fullName>
    </recommendedName>
</protein>
<keyword evidence="2" id="KW-1185">Reference proteome</keyword>
<dbReference type="InParanoid" id="A0A2J6SZ64"/>
<evidence type="ECO:0000313" key="2">
    <source>
        <dbReference type="Proteomes" id="UP000235371"/>
    </source>
</evidence>
<dbReference type="RefSeq" id="XP_024732960.1">
    <property type="nucleotide sequence ID" value="XM_024883582.1"/>
</dbReference>
<evidence type="ECO:0008006" key="3">
    <source>
        <dbReference type="Google" id="ProtNLM"/>
    </source>
</evidence>
<dbReference type="AlphaFoldDB" id="A0A2J6SZ64"/>
<dbReference type="PANTHER" id="PTHR39596:SF3">
    <property type="entry name" value="HETEROKARYON INCOMPATIBILITY DOMAIN-CONTAINING PROTEIN"/>
    <property type="match status" value="1"/>
</dbReference>
<dbReference type="GeneID" id="36591659"/>
<dbReference type="PANTHER" id="PTHR39596">
    <property type="match status" value="1"/>
</dbReference>
<organism evidence="1 2">
    <name type="scientific">Hyaloscypha bicolor E</name>
    <dbReference type="NCBI Taxonomy" id="1095630"/>
    <lineage>
        <taxon>Eukaryota</taxon>
        <taxon>Fungi</taxon>
        <taxon>Dikarya</taxon>
        <taxon>Ascomycota</taxon>
        <taxon>Pezizomycotina</taxon>
        <taxon>Leotiomycetes</taxon>
        <taxon>Helotiales</taxon>
        <taxon>Hyaloscyphaceae</taxon>
        <taxon>Hyaloscypha</taxon>
        <taxon>Hyaloscypha bicolor</taxon>
    </lineage>
</organism>
<evidence type="ECO:0000313" key="1">
    <source>
        <dbReference type="EMBL" id="PMD56056.1"/>
    </source>
</evidence>
<dbReference type="Proteomes" id="UP000235371">
    <property type="component" value="Unassembled WGS sequence"/>
</dbReference>
<proteinExistence type="predicted"/>
<dbReference type="EMBL" id="KZ613853">
    <property type="protein sequence ID" value="PMD56056.1"/>
    <property type="molecule type" value="Genomic_DNA"/>
</dbReference>
<sequence>MDHIQKIGTPYRQEGYPIVPLLCDLRSCPTTPLGPEQFSMFSKNFGNKGNEISRGDLEDLGPNGAIAKLQQWLYFGVMVETFASVAIPFHKEDFVTKAADGKAIITTEELPRYLWYLLANLHHSDRHFKHRHRLSMISILNLTNTILSRVVTLLRGWPVSPAGKVLLSISVLGETISNAYDQMTGREKSFSTMIWVFPPLKDALLRAGWCIREIEQLLRTTNSLCLLYLSTIDRQALQKDHSKCDQFKRCQAYQVVHHKYKTKHASHCADESTCESVGPAVDELTGIIKEGRIPLVGFDYLATPPVLHVLRFEEESEFYNEYVAISHVWSDGMGNPLCNTLPICQLRRIQELVNHLYINEPTFPEKFLVPFWIDTLCVPLDPLVKPLALNLMANTYKFADKTLVLDQSLQSVGKAASLEECWTRIKLAPWMTRLWTFQEGRLSKDLHFQFLDKTVRIPAWNALPALRPNPIAVSALLQRRGVKRSLAEKSGMLLARALAFPKDRTLRSIQTEASAPATDDPRQEYIRLSSIELLRTRKDEFTLSELWMPEILAVDPAVKLSEEDSELQRNLSSIVLDPTRPYGQGAMNSIHGLSSNARRDEWMTFFGNTKPSPYWIFNDVMWTIYGRTTSRLEDETICLSVFMGLDVSKVQEVPVLHWKVKEALTCVLAHIPTDATLQKRITWMLRSSQEERIKMFLSQLESFSRQLLFWDTPRLQSSGWRWAPLSFLELSLQKKGLLLGKSEQCARKREGLEAECIAFRIDKANFPKSQALHEVGPILSLHSAGSFGFGYFNPYHDQSKWQYMRLRLSSSHLQPSGTWKQLIESGNAAIVTPTHHSDKEGFEVGILTVAYKMEHNVTFARHVMLVDRVLLSGASSIEDAISVYGEGSLKAEEYGKIAREKDDQHMKK</sequence>
<dbReference type="OrthoDB" id="2426273at2759"/>
<gene>
    <name evidence="1" type="ORF">K444DRAFT_633143</name>
</gene>
<reference evidence="1 2" key="1">
    <citation type="submission" date="2016-04" db="EMBL/GenBank/DDBJ databases">
        <title>A degradative enzymes factory behind the ericoid mycorrhizal symbiosis.</title>
        <authorList>
            <consortium name="DOE Joint Genome Institute"/>
            <person name="Martino E."/>
            <person name="Morin E."/>
            <person name="Grelet G."/>
            <person name="Kuo A."/>
            <person name="Kohler A."/>
            <person name="Daghino S."/>
            <person name="Barry K."/>
            <person name="Choi C."/>
            <person name="Cichocki N."/>
            <person name="Clum A."/>
            <person name="Copeland A."/>
            <person name="Hainaut M."/>
            <person name="Haridas S."/>
            <person name="Labutti K."/>
            <person name="Lindquist E."/>
            <person name="Lipzen A."/>
            <person name="Khouja H.-R."/>
            <person name="Murat C."/>
            <person name="Ohm R."/>
            <person name="Olson A."/>
            <person name="Spatafora J."/>
            <person name="Veneault-Fourrey C."/>
            <person name="Henrissat B."/>
            <person name="Grigoriev I."/>
            <person name="Martin F."/>
            <person name="Perotto S."/>
        </authorList>
    </citation>
    <scope>NUCLEOTIDE SEQUENCE [LARGE SCALE GENOMIC DNA]</scope>
    <source>
        <strain evidence="1 2">E</strain>
    </source>
</reference>
<name>A0A2J6SZ64_9HELO</name>
<accession>A0A2J6SZ64</accession>